<dbReference type="eggNOG" id="ENOG502Z7YP">
    <property type="taxonomic scope" value="Bacteria"/>
</dbReference>
<feature type="domain" description="Alginate export" evidence="2">
    <location>
        <begin position="44"/>
        <end position="333"/>
    </location>
</feature>
<dbReference type="AlphaFoldDB" id="A4BLH0"/>
<dbReference type="Pfam" id="PF13372">
    <property type="entry name" value="Alginate_exp"/>
    <property type="match status" value="1"/>
</dbReference>
<feature type="chain" id="PRO_5002666632" description="Alginate export domain-containing protein" evidence="1">
    <location>
        <begin position="28"/>
        <end position="481"/>
    </location>
</feature>
<feature type="signal peptide" evidence="1">
    <location>
        <begin position="1"/>
        <end position="27"/>
    </location>
</feature>
<dbReference type="STRING" id="314278.NB231_15098"/>
<dbReference type="InterPro" id="IPR025388">
    <property type="entry name" value="Alginate_export_dom"/>
</dbReference>
<dbReference type="RefSeq" id="WP_005004142.1">
    <property type="nucleotide sequence ID" value="NZ_CH672427.1"/>
</dbReference>
<evidence type="ECO:0000256" key="1">
    <source>
        <dbReference type="SAM" id="SignalP"/>
    </source>
</evidence>
<comment type="caution">
    <text evidence="3">The sequence shown here is derived from an EMBL/GenBank/DDBJ whole genome shotgun (WGS) entry which is preliminary data.</text>
</comment>
<dbReference type="EMBL" id="AAOF01000001">
    <property type="protein sequence ID" value="EAR23158.1"/>
    <property type="molecule type" value="Genomic_DNA"/>
</dbReference>
<name>A4BLH0_9GAMM</name>
<accession>A4BLH0</accession>
<evidence type="ECO:0000259" key="2">
    <source>
        <dbReference type="Pfam" id="PF13372"/>
    </source>
</evidence>
<gene>
    <name evidence="3" type="ORF">NB231_15098</name>
</gene>
<dbReference type="OrthoDB" id="9767539at2"/>
<proteinExistence type="predicted"/>
<sequence length="481" mass="52799">MAKFKRLTTGALGALGAAALLSGSAQAQNIGQELIDAVMGGKVDLTLRTRFEHVDDDALAPGGGKVKDANAFTLRSVLGYETGRFYGFGAYASAVDVSAFGGEAYNSTVNGKTDRAVVADPETTEVSQVYASYQVPPGAYGADPNNYLTGTNIRYGRQQIIFQNHRWIGNVVWRQKFQMYDGARLNYDSKRFGVNFNYAYIYNVNQIFTERSGNRADWRMNTHLVNLDLDVGHWIPAVPAHLIGYALLFDYNNGAPVGRSVPVGSALVGQSSSRASNKTFGVRLNGKFPFARQRGPQALTLVYTGEYAHQSDYANGAGVIDADYIFGQLGFEWFGVHLSGAYELLSGNGRYALQTPFATLHGHNGWADQFLTTPAQGLQDVWIQAGLDTTGAVASLPDTWRQVLGNIKLLARYHDFNSDQGSIHYGREFDIQAVKQVTPQLSILLKYANYWADGDNTPATQLASNITQDTQKWWVQGLFKF</sequence>
<reference evidence="3 4" key="1">
    <citation type="submission" date="2006-02" db="EMBL/GenBank/DDBJ databases">
        <authorList>
            <person name="Waterbury J."/>
            <person name="Ferriera S."/>
            <person name="Johnson J."/>
            <person name="Kravitz S."/>
            <person name="Halpern A."/>
            <person name="Remington K."/>
            <person name="Beeson K."/>
            <person name="Tran B."/>
            <person name="Rogers Y.-H."/>
            <person name="Friedman R."/>
            <person name="Venter J.C."/>
        </authorList>
    </citation>
    <scope>NUCLEOTIDE SEQUENCE [LARGE SCALE GENOMIC DNA]</scope>
    <source>
        <strain evidence="3 4">Nb-231</strain>
    </source>
</reference>
<protein>
    <recommendedName>
        <fullName evidence="2">Alginate export domain-containing protein</fullName>
    </recommendedName>
</protein>
<keyword evidence="1" id="KW-0732">Signal</keyword>
<dbReference type="HOGENOM" id="CLU_045097_0_0_6"/>
<evidence type="ECO:0000313" key="3">
    <source>
        <dbReference type="EMBL" id="EAR23158.1"/>
    </source>
</evidence>
<dbReference type="Proteomes" id="UP000003374">
    <property type="component" value="Unassembled WGS sequence"/>
</dbReference>
<keyword evidence="4" id="KW-1185">Reference proteome</keyword>
<evidence type="ECO:0000313" key="4">
    <source>
        <dbReference type="Proteomes" id="UP000003374"/>
    </source>
</evidence>
<organism evidence="3 4">
    <name type="scientific">Nitrococcus mobilis Nb-231</name>
    <dbReference type="NCBI Taxonomy" id="314278"/>
    <lineage>
        <taxon>Bacteria</taxon>
        <taxon>Pseudomonadati</taxon>
        <taxon>Pseudomonadota</taxon>
        <taxon>Gammaproteobacteria</taxon>
        <taxon>Chromatiales</taxon>
        <taxon>Ectothiorhodospiraceae</taxon>
        <taxon>Nitrococcus</taxon>
    </lineage>
</organism>